<dbReference type="SFLD" id="SFLDS00029">
    <property type="entry name" value="Radical_SAM"/>
    <property type="match status" value="1"/>
</dbReference>
<dbReference type="SUPFAM" id="SSF102114">
    <property type="entry name" value="Radical SAM enzymes"/>
    <property type="match status" value="1"/>
</dbReference>
<dbReference type="InterPro" id="IPR023404">
    <property type="entry name" value="rSAM_horseshoe"/>
</dbReference>
<dbReference type="InterPro" id="IPR006638">
    <property type="entry name" value="Elp3/MiaA/NifB-like_rSAM"/>
</dbReference>
<dbReference type="SFLD" id="SFLDG01061">
    <property type="entry name" value="methylthiotransferase"/>
    <property type="match status" value="1"/>
</dbReference>
<evidence type="ECO:0000256" key="7">
    <source>
        <dbReference type="ARBA" id="ARBA00023014"/>
    </source>
</evidence>
<dbReference type="GO" id="GO:0035598">
    <property type="term" value="F:tRNA (N(6)-L-threonylcarbamoyladenosine(37)-C(2))-methylthiotransferase activity"/>
    <property type="evidence" value="ECO:0007669"/>
    <property type="project" value="TreeGrafter"/>
</dbReference>
<dbReference type="PROSITE" id="PS51449">
    <property type="entry name" value="MTTASE_N"/>
    <property type="match status" value="1"/>
</dbReference>
<dbReference type="NCBIfam" id="TIGR01579">
    <property type="entry name" value="MiaB-like-C"/>
    <property type="match status" value="1"/>
</dbReference>
<dbReference type="InterPro" id="IPR005839">
    <property type="entry name" value="Methylthiotransferase"/>
</dbReference>
<feature type="domain" description="Radical SAM core" evidence="9">
    <location>
        <begin position="139"/>
        <end position="369"/>
    </location>
</feature>
<keyword evidence="3" id="KW-0808">Transferase</keyword>
<dbReference type="InterPro" id="IPR007197">
    <property type="entry name" value="rSAM"/>
</dbReference>
<dbReference type="InterPro" id="IPR058240">
    <property type="entry name" value="rSAM_sf"/>
</dbReference>
<dbReference type="PANTHER" id="PTHR11918">
    <property type="entry name" value="RADICAL SAM PROTEINS"/>
    <property type="match status" value="1"/>
</dbReference>
<evidence type="ECO:0000256" key="2">
    <source>
        <dbReference type="ARBA" id="ARBA00022485"/>
    </source>
</evidence>
<comment type="cofactor">
    <cofactor evidence="1">
        <name>[4Fe-4S] cluster</name>
        <dbReference type="ChEBI" id="CHEBI:49883"/>
    </cofactor>
</comment>
<dbReference type="InterPro" id="IPR020612">
    <property type="entry name" value="Methylthiotransferase_CS"/>
</dbReference>
<dbReference type="Gene3D" id="3.80.30.20">
    <property type="entry name" value="tm_1862 like domain"/>
    <property type="match status" value="1"/>
</dbReference>
<name>A0A931G952_9BACT</name>
<evidence type="ECO:0000259" key="8">
    <source>
        <dbReference type="PROSITE" id="PS51449"/>
    </source>
</evidence>
<dbReference type="Pfam" id="PF00919">
    <property type="entry name" value="UPF0004"/>
    <property type="match status" value="1"/>
</dbReference>
<evidence type="ECO:0000256" key="4">
    <source>
        <dbReference type="ARBA" id="ARBA00022691"/>
    </source>
</evidence>
<organism evidence="10 11">
    <name type="scientific">Desulfotignum balticum</name>
    <dbReference type="NCBI Taxonomy" id="115781"/>
    <lineage>
        <taxon>Bacteria</taxon>
        <taxon>Pseudomonadati</taxon>
        <taxon>Thermodesulfobacteriota</taxon>
        <taxon>Desulfobacteria</taxon>
        <taxon>Desulfobacterales</taxon>
        <taxon>Desulfobacteraceae</taxon>
        <taxon>Desulfotignum</taxon>
    </lineage>
</organism>
<dbReference type="GO" id="GO:0051539">
    <property type="term" value="F:4 iron, 4 sulfur cluster binding"/>
    <property type="evidence" value="ECO:0007669"/>
    <property type="project" value="UniProtKB-KW"/>
</dbReference>
<dbReference type="InterPro" id="IPR038135">
    <property type="entry name" value="Methylthiotransferase_N_sf"/>
</dbReference>
<proteinExistence type="predicted"/>
<dbReference type="Pfam" id="PF04055">
    <property type="entry name" value="Radical_SAM"/>
    <property type="match status" value="1"/>
</dbReference>
<sequence>MKTFYIKTLGCKVNQYESDGIAAGLEQHGLVRSNKDKSNDVCIINTCAVTSKAAMQSRQAVRKLARDNPDAKIIVTGCHAQTDPDIIRQIGDSFELVCHRDKTRLADHILAAVDPSPMSFKPADHSAANRFHSFETPVFGSMTRAYLKIQDGCDAFCTYCIVPHARGSSVSMPQHLVLNHLNALGRAGFKEVILTGIHAGRYGRDLTPPTTLLDLVKTIEEKRPVDRIRLSSIEPNEIDERLVDLAAPDSLLCDHFHVPLQSGDDDVLKKMKRPYTAKLFKDIICYIHEKHPFAGIGVDTLIGFPTETDDQFENTFSLIQQLPVSYLHVFPFSPRKGTPAFSFKPRVPDPVITERCQRMRELGKQKQMAFIKANQGRPLKAVVQNQTNVRTGRLTAVTSNYLNIYLKKDSTLKGKLVDVVFDHWDSNLNISGEIYHGKGI</sequence>
<keyword evidence="5" id="KW-0479">Metal-binding</keyword>
<dbReference type="NCBIfam" id="TIGR00089">
    <property type="entry name" value="MiaB/RimO family radical SAM methylthiotransferase"/>
    <property type="match status" value="1"/>
</dbReference>
<dbReference type="PANTHER" id="PTHR11918:SF45">
    <property type="entry name" value="THREONYLCARBAMOYLADENOSINE TRNA METHYLTHIOTRANSFERASE"/>
    <property type="match status" value="1"/>
</dbReference>
<evidence type="ECO:0000259" key="9">
    <source>
        <dbReference type="PROSITE" id="PS51918"/>
    </source>
</evidence>
<keyword evidence="4" id="KW-0949">S-adenosyl-L-methionine</keyword>
<keyword evidence="7" id="KW-0411">Iron-sulfur</keyword>
<dbReference type="GO" id="GO:0046872">
    <property type="term" value="F:metal ion binding"/>
    <property type="evidence" value="ECO:0007669"/>
    <property type="project" value="UniProtKB-KW"/>
</dbReference>
<evidence type="ECO:0000256" key="3">
    <source>
        <dbReference type="ARBA" id="ARBA00022679"/>
    </source>
</evidence>
<dbReference type="AlphaFoldDB" id="A0A931G952"/>
<dbReference type="PROSITE" id="PS51918">
    <property type="entry name" value="RADICAL_SAM"/>
    <property type="match status" value="1"/>
</dbReference>
<comment type="caution">
    <text evidence="10">The sequence shown here is derived from an EMBL/GenBank/DDBJ whole genome shotgun (WGS) entry which is preliminary data.</text>
</comment>
<dbReference type="InterPro" id="IPR006467">
    <property type="entry name" value="MiaB-like_bact"/>
</dbReference>
<dbReference type="Gene3D" id="3.40.50.12160">
    <property type="entry name" value="Methylthiotransferase, N-terminal domain"/>
    <property type="match status" value="1"/>
</dbReference>
<evidence type="ECO:0000256" key="1">
    <source>
        <dbReference type="ARBA" id="ARBA00001966"/>
    </source>
</evidence>
<dbReference type="Proteomes" id="UP000706172">
    <property type="component" value="Unassembled WGS sequence"/>
</dbReference>
<keyword evidence="2" id="KW-0004">4Fe-4S</keyword>
<dbReference type="SFLD" id="SFLDG01082">
    <property type="entry name" value="B12-binding_domain_containing"/>
    <property type="match status" value="1"/>
</dbReference>
<accession>A0A931G952</accession>
<protein>
    <submittedName>
        <fullName evidence="10">tRNA (N(6)-L-threonylcarbamoyladenosine(37)-C(2))-methylthiotransferase MtaB</fullName>
    </submittedName>
</protein>
<evidence type="ECO:0000313" key="11">
    <source>
        <dbReference type="Proteomes" id="UP000706172"/>
    </source>
</evidence>
<dbReference type="CDD" id="cd01335">
    <property type="entry name" value="Radical_SAM"/>
    <property type="match status" value="1"/>
</dbReference>
<dbReference type="InterPro" id="IPR013848">
    <property type="entry name" value="Methylthiotransferase_N"/>
</dbReference>
<evidence type="ECO:0000313" key="10">
    <source>
        <dbReference type="EMBL" id="MBG0780015.1"/>
    </source>
</evidence>
<keyword evidence="6" id="KW-0408">Iron</keyword>
<evidence type="ECO:0000256" key="5">
    <source>
        <dbReference type="ARBA" id="ARBA00022723"/>
    </source>
</evidence>
<dbReference type="PROSITE" id="PS01278">
    <property type="entry name" value="MTTASE_RADICAL"/>
    <property type="match status" value="1"/>
</dbReference>
<dbReference type="SMART" id="SM00729">
    <property type="entry name" value="Elp3"/>
    <property type="match status" value="1"/>
</dbReference>
<evidence type="ECO:0000256" key="6">
    <source>
        <dbReference type="ARBA" id="ARBA00023004"/>
    </source>
</evidence>
<reference evidence="10" key="1">
    <citation type="submission" date="2020-07" db="EMBL/GenBank/DDBJ databases">
        <title>Severe corrosion of carbon steel in oil field produced water can be linked to methanogenic archaea containing a special type of NiFe hydrogenase.</title>
        <authorList>
            <person name="Lahme S."/>
            <person name="Mand J."/>
            <person name="Longwell J."/>
            <person name="Smith R."/>
            <person name="Enning D."/>
        </authorList>
    </citation>
    <scope>NUCLEOTIDE SEQUENCE</scope>
    <source>
        <strain evidence="10">MIC098Bin6</strain>
    </source>
</reference>
<gene>
    <name evidence="10" type="primary">mtaB</name>
    <name evidence="10" type="ORF">H0S81_08830</name>
</gene>
<dbReference type="EMBL" id="JACCQK010000541">
    <property type="protein sequence ID" value="MBG0780015.1"/>
    <property type="molecule type" value="Genomic_DNA"/>
</dbReference>
<feature type="domain" description="MTTase N-terminal" evidence="8">
    <location>
        <begin position="2"/>
        <end position="114"/>
    </location>
</feature>